<accession>A0A5B1CM62</accession>
<sequence>MKQLRGLWRDTWWLWIGFVLVTIGFSFLIGKYFLLLLPCLPIPLVYFAFNRYDENGDEKADLGS</sequence>
<keyword evidence="1" id="KW-0472">Membrane</keyword>
<evidence type="ECO:0000313" key="2">
    <source>
        <dbReference type="EMBL" id="KAA1261422.1"/>
    </source>
</evidence>
<dbReference type="EMBL" id="VRLW01000001">
    <property type="protein sequence ID" value="KAA1261422.1"/>
    <property type="molecule type" value="Genomic_DNA"/>
</dbReference>
<evidence type="ECO:0000256" key="1">
    <source>
        <dbReference type="SAM" id="Phobius"/>
    </source>
</evidence>
<dbReference type="Proteomes" id="UP000322699">
    <property type="component" value="Unassembled WGS sequence"/>
</dbReference>
<proteinExistence type="predicted"/>
<name>A0A5B1CM62_9BACT</name>
<keyword evidence="3" id="KW-1185">Reference proteome</keyword>
<gene>
    <name evidence="2" type="ORF">LF1_39700</name>
</gene>
<dbReference type="RefSeq" id="WP_068257963.1">
    <property type="nucleotide sequence ID" value="NZ_LWSK01000001.1"/>
</dbReference>
<keyword evidence="1" id="KW-1133">Transmembrane helix</keyword>
<feature type="transmembrane region" description="Helical" evidence="1">
    <location>
        <begin position="12"/>
        <end position="34"/>
    </location>
</feature>
<reference evidence="2 3" key="1">
    <citation type="submission" date="2019-08" db="EMBL/GenBank/DDBJ databases">
        <title>Deep-cultivation of Planctomycetes and their phenomic and genomic characterization uncovers novel biology.</title>
        <authorList>
            <person name="Wiegand S."/>
            <person name="Jogler M."/>
            <person name="Boedeker C."/>
            <person name="Pinto D."/>
            <person name="Vollmers J."/>
            <person name="Rivas-Marin E."/>
            <person name="Kohn T."/>
            <person name="Peeters S.H."/>
            <person name="Heuer A."/>
            <person name="Rast P."/>
            <person name="Oberbeckmann S."/>
            <person name="Bunk B."/>
            <person name="Jeske O."/>
            <person name="Meyerdierks A."/>
            <person name="Storesund J.E."/>
            <person name="Kallscheuer N."/>
            <person name="Luecker S."/>
            <person name="Lage O.M."/>
            <person name="Pohl T."/>
            <person name="Merkel B.J."/>
            <person name="Hornburger P."/>
            <person name="Mueller R.-W."/>
            <person name="Bruemmer F."/>
            <person name="Labrenz M."/>
            <person name="Spormann A.M."/>
            <person name="Op Den Camp H."/>
            <person name="Overmann J."/>
            <person name="Amann R."/>
            <person name="Jetten M.S.M."/>
            <person name="Mascher T."/>
            <person name="Medema M.H."/>
            <person name="Devos D.P."/>
            <person name="Kaster A.-K."/>
            <person name="Ovreas L."/>
            <person name="Rohde M."/>
            <person name="Galperin M.Y."/>
            <person name="Jogler C."/>
        </authorList>
    </citation>
    <scope>NUCLEOTIDE SEQUENCE [LARGE SCALE GENOMIC DNA]</scope>
    <source>
        <strain evidence="2 3">LF1</strain>
    </source>
</reference>
<keyword evidence="1" id="KW-0812">Transmembrane</keyword>
<dbReference type="AlphaFoldDB" id="A0A5B1CM62"/>
<evidence type="ECO:0000313" key="3">
    <source>
        <dbReference type="Proteomes" id="UP000322699"/>
    </source>
</evidence>
<protein>
    <submittedName>
        <fullName evidence="2">Uncharacterized protein</fullName>
    </submittedName>
</protein>
<organism evidence="2 3">
    <name type="scientific">Rubripirellula obstinata</name>
    <dbReference type="NCBI Taxonomy" id="406547"/>
    <lineage>
        <taxon>Bacteria</taxon>
        <taxon>Pseudomonadati</taxon>
        <taxon>Planctomycetota</taxon>
        <taxon>Planctomycetia</taxon>
        <taxon>Pirellulales</taxon>
        <taxon>Pirellulaceae</taxon>
        <taxon>Rubripirellula</taxon>
    </lineage>
</organism>
<comment type="caution">
    <text evidence="2">The sequence shown here is derived from an EMBL/GenBank/DDBJ whole genome shotgun (WGS) entry which is preliminary data.</text>
</comment>
<dbReference type="OrthoDB" id="289383at2"/>